<dbReference type="Pfam" id="PF19657">
    <property type="entry name" value="DUF6160"/>
    <property type="match status" value="1"/>
</dbReference>
<reference evidence="5 6" key="1">
    <citation type="submission" date="2019-10" db="EMBL/GenBank/DDBJ databases">
        <authorList>
            <person name="Dong K."/>
        </authorList>
    </citation>
    <scope>NUCLEOTIDE SEQUENCE [LARGE SCALE GENOMIC DNA]</scope>
    <source>
        <strain evidence="5">dk386</strain>
        <strain evidence="4">Dk386</strain>
        <strain evidence="3">Dk771</strain>
        <strain evidence="6">dk771</strain>
    </source>
</reference>
<sequence length="384" mass="39276">MKKFTKLALAASVALSANAMAMQAMDDSTLSATTGQDGINIGIGISKITIDKLFIHDNDGLNPTLKGGNLVDENADGTANVGNPAITGSLKGTGVAGAIVIQGVTDASRAVTHTLTKASSSLPDQTFNTADHGLYIGANYSDGGAYLLASRNLADLQIDSDAGTKENGGAFINVAAQVSGLEIHIGEIGVAASATQAADSIRRGATFTQVAGKGETTGNYNAILSGLSILTGQIEANIQLGAAPQGAMIKLDTKMLGGLEIKNLGILDSSTIARDDAGVATGKRTAGEIFIESIKIADEGKKDLTISSNISVFNTDTTVGKEKEAHIRIVSNDTGATDQYIKGIRLGSRTAASIGDVEIQGLQTYYSPSASVYTKGAVITISGH</sequence>
<dbReference type="RefSeq" id="WP_153370790.1">
    <property type="nucleotide sequence ID" value="NZ_CP045650.1"/>
</dbReference>
<feature type="signal peptide" evidence="1">
    <location>
        <begin position="1"/>
        <end position="21"/>
    </location>
</feature>
<evidence type="ECO:0000259" key="2">
    <source>
        <dbReference type="Pfam" id="PF19657"/>
    </source>
</evidence>
<protein>
    <submittedName>
        <fullName evidence="3">Pilus assembly protein FilA</fullName>
    </submittedName>
</protein>
<dbReference type="EMBL" id="CP045650">
    <property type="protein sequence ID" value="QGA10384.1"/>
    <property type="molecule type" value="Genomic_DNA"/>
</dbReference>
<evidence type="ECO:0000313" key="4">
    <source>
        <dbReference type="EMBL" id="QGA10384.1"/>
    </source>
</evidence>
<evidence type="ECO:0000313" key="6">
    <source>
        <dbReference type="Proteomes" id="UP000480556"/>
    </source>
</evidence>
<dbReference type="EMBL" id="WITK01000025">
    <property type="protein sequence ID" value="MQW93191.1"/>
    <property type="molecule type" value="Genomic_DNA"/>
</dbReference>
<feature type="domain" description="DUF6160" evidence="2">
    <location>
        <begin position="1"/>
        <end position="67"/>
    </location>
</feature>
<dbReference type="Proteomes" id="UP000327478">
    <property type="component" value="Chromosome"/>
</dbReference>
<dbReference type="Proteomes" id="UP000480556">
    <property type="component" value="Unassembled WGS sequence"/>
</dbReference>
<name>A0A5Q0P0U7_9GAMM</name>
<proteinExistence type="predicted"/>
<organism evidence="3 6">
    <name type="scientific">Acinetobacter wanghuae</name>
    <dbReference type="NCBI Taxonomy" id="2662362"/>
    <lineage>
        <taxon>Bacteria</taxon>
        <taxon>Pseudomonadati</taxon>
        <taxon>Pseudomonadota</taxon>
        <taxon>Gammaproteobacteria</taxon>
        <taxon>Moraxellales</taxon>
        <taxon>Moraxellaceae</taxon>
        <taxon>Acinetobacter</taxon>
    </lineage>
</organism>
<accession>A0A5Q0P0U7</accession>
<evidence type="ECO:0000313" key="3">
    <source>
        <dbReference type="EMBL" id="MQW93191.1"/>
    </source>
</evidence>
<keyword evidence="1" id="KW-0732">Signal</keyword>
<evidence type="ECO:0000313" key="5">
    <source>
        <dbReference type="Proteomes" id="UP000327478"/>
    </source>
</evidence>
<keyword evidence="5" id="KW-1185">Reference proteome</keyword>
<dbReference type="AlphaFoldDB" id="A0A5Q0P0U7"/>
<feature type="chain" id="PRO_5044623579" evidence="1">
    <location>
        <begin position="22"/>
        <end position="384"/>
    </location>
</feature>
<gene>
    <name evidence="4" type="ORF">GFH30_02765</name>
    <name evidence="3" type="ORF">GHJ48_12450</name>
</gene>
<dbReference type="InterPro" id="IPR046158">
    <property type="entry name" value="DUF6160"/>
</dbReference>
<evidence type="ECO:0000256" key="1">
    <source>
        <dbReference type="SAM" id="SignalP"/>
    </source>
</evidence>